<feature type="domain" description="HECT" evidence="9">
    <location>
        <begin position="763"/>
        <end position="1107"/>
    </location>
</feature>
<dbReference type="EC" id="2.3.2.26" evidence="3"/>
<dbReference type="SMART" id="SM00119">
    <property type="entry name" value="HECTc"/>
    <property type="match status" value="1"/>
</dbReference>
<dbReference type="SUPFAM" id="SSF56204">
    <property type="entry name" value="Hect, E3 ligase catalytic domain"/>
    <property type="match status" value="1"/>
</dbReference>
<dbReference type="CDD" id="cd00078">
    <property type="entry name" value="HECTc"/>
    <property type="match status" value="1"/>
</dbReference>
<feature type="active site" description="Glycyl thioester intermediate" evidence="8">
    <location>
        <position position="1075"/>
    </location>
</feature>
<keyword evidence="5 8" id="KW-0833">Ubl conjugation pathway</keyword>
<evidence type="ECO:0000256" key="7">
    <source>
        <dbReference type="ARBA" id="ARBA00061247"/>
    </source>
</evidence>
<name>A0A2I0AAS8_9ASPA</name>
<comment type="similarity">
    <text evidence="7">Belongs to the UPL family.</text>
</comment>
<evidence type="ECO:0000256" key="2">
    <source>
        <dbReference type="ARBA" id="ARBA00004906"/>
    </source>
</evidence>
<dbReference type="Pfam" id="PF00632">
    <property type="entry name" value="HECT"/>
    <property type="match status" value="1"/>
</dbReference>
<evidence type="ECO:0000256" key="5">
    <source>
        <dbReference type="ARBA" id="ARBA00022786"/>
    </source>
</evidence>
<dbReference type="STRING" id="1088818.A0A2I0AAS8"/>
<proteinExistence type="inferred from homology"/>
<evidence type="ECO:0000256" key="4">
    <source>
        <dbReference type="ARBA" id="ARBA00022679"/>
    </source>
</evidence>
<dbReference type="FunFam" id="3.30.2410.10:FF:000017">
    <property type="entry name" value="E3 ubiquitin-protein ligase UPL7"/>
    <property type="match status" value="1"/>
</dbReference>
<dbReference type="AlphaFoldDB" id="A0A2I0AAS8"/>
<comment type="pathway">
    <text evidence="2">Protein modification; protein ubiquitination.</text>
</comment>
<keyword evidence="4" id="KW-0808">Transferase</keyword>
<dbReference type="Proteomes" id="UP000236161">
    <property type="component" value="Unassembled WGS sequence"/>
</dbReference>
<protein>
    <recommendedName>
        <fullName evidence="3">HECT-type E3 ubiquitin transferase</fullName>
        <ecNumber evidence="3">2.3.2.26</ecNumber>
    </recommendedName>
</protein>
<comment type="function">
    <text evidence="6">Probable E3 ubiquitin-protein ligase which mediates ubiquitination and subsequent proteasomal degradation of target proteins.</text>
</comment>
<dbReference type="EMBL" id="KZ452001">
    <property type="protein sequence ID" value="PKA52650.1"/>
    <property type="molecule type" value="Genomic_DNA"/>
</dbReference>
<evidence type="ECO:0000256" key="1">
    <source>
        <dbReference type="ARBA" id="ARBA00000885"/>
    </source>
</evidence>
<dbReference type="Gene3D" id="3.30.2160.10">
    <property type="entry name" value="Hect, E3 ligase catalytic domain"/>
    <property type="match status" value="1"/>
</dbReference>
<dbReference type="PANTHER" id="PTHR45700:SF2">
    <property type="entry name" value="UBIQUITIN-PROTEIN LIGASE E3C"/>
    <property type="match status" value="1"/>
</dbReference>
<gene>
    <name evidence="10" type="primary">UPL7</name>
    <name evidence="10" type="ORF">AXF42_Ash001631</name>
</gene>
<dbReference type="Gene3D" id="3.30.2410.10">
    <property type="entry name" value="Hect, E3 ligase catalytic domain"/>
    <property type="match status" value="1"/>
</dbReference>
<dbReference type="GO" id="GO:0061630">
    <property type="term" value="F:ubiquitin protein ligase activity"/>
    <property type="evidence" value="ECO:0007669"/>
    <property type="project" value="UniProtKB-EC"/>
</dbReference>
<evidence type="ECO:0000256" key="6">
    <source>
        <dbReference type="ARBA" id="ARBA00057703"/>
    </source>
</evidence>
<dbReference type="OrthoDB" id="8068875at2759"/>
<sequence>MKKVAEQLQQEWEALVDVYSYYKTAVWLSNHFIRPFLFITSRSLVTNSQGKFTKGNCISTCFKILLQSITTADSEKSFCSLAVGTDEEKSTWFCQSKKLVSLCFSILAECNFTCLEGEYVMPLTALAMRLVVSLTDLKQWQFLKAESMIEADIAVNRLILFLFTSKSGMYLSIRRYLMMLRISNGYETKHMLPADDGFLITASALTLGLCPFHSKSERSGRDVFNLTVLYQQYSVFILTVPYLSRRLPSLLLPALKHVSVLGPCLNFLLVSKGSFFTEMLQDQHFETSQFVVEQIPPAGWALANIIDLAAGHGSDCDDFGNFVQTIDCRLYVQVINSLSQNFLECLAKAGALLRTELYGFAQTRDSSSVVADSTDSKWRKLSYVDLLRPVQQQWHLRSLQALLKKSGWIEGAVPSASNQDRGDEGNLKLIDIVYFYYYMLRIFAYLNPVGGPLPILNVLSFSPGIVTQLWDSLENFIFHGTDYIPDERGTLNDADFGNYDSGGGDRKPKMVMKDAGSKLVNIFQKIAGKSTDLNNSLVNDPTSNNLVIEDVYEIWDVEVMKRGCQGISNDMLCILHLFCAIYAHLLLILDDIEFYEKQVPFSLQQQQKIASALNTFVYNSLIHCTVQRNRSVVDAAIRCLQFLYERDCRHKFCPSSLWVAPAGPGRIPIAAAARAHEAAFLFSNNRDASAIPSMSSVLNTVPHVFPFEERVQMFREFIKMDKASRIATGDVPGSGLGLVEIVIRRDHIVEDAFRQLNSLGSRLKSGINVSFISECGLPEAGLDYGGLSKEFLTDLSKAAFDPQFGLFSQIATSEGKLAPNVSAGLLDNGIEMIEFLGRIVGKALYEGILLDYSFSLVFVQKLLGRYSFLDELSTLDSELYRNLMHLKHYDGDVGELSLDFTVTEEFCGKRIVIELRFDGRNVSVTNENKLQYIHAISDYKLNWQMLPLANAFYRGLTDLISPSWLSLFNANEFNQLLSGGKHDFDVDDLRSNTKYTGGYSDGSRTIKIFWEVLKGFKPSERCMLLKFVTSCSRAPLLGFKHLQPSFTIHKVAGDVPLWATLGGHDVDRLPSASTCYNTLKLPAYKRHSTLRSKLLYAISSNTGFELS</sequence>
<dbReference type="InterPro" id="IPR000569">
    <property type="entry name" value="HECT_dom"/>
</dbReference>
<accession>A0A2I0AAS8</accession>
<dbReference type="PANTHER" id="PTHR45700">
    <property type="entry name" value="UBIQUITIN-PROTEIN LIGASE E3C"/>
    <property type="match status" value="1"/>
</dbReference>
<evidence type="ECO:0000313" key="10">
    <source>
        <dbReference type="EMBL" id="PKA52650.1"/>
    </source>
</evidence>
<dbReference type="GO" id="GO:0006511">
    <property type="term" value="P:ubiquitin-dependent protein catabolic process"/>
    <property type="evidence" value="ECO:0007669"/>
    <property type="project" value="TreeGrafter"/>
</dbReference>
<dbReference type="InterPro" id="IPR035983">
    <property type="entry name" value="Hect_E3_ubiquitin_ligase"/>
</dbReference>
<dbReference type="PROSITE" id="PS50237">
    <property type="entry name" value="HECT"/>
    <property type="match status" value="1"/>
</dbReference>
<evidence type="ECO:0000256" key="3">
    <source>
        <dbReference type="ARBA" id="ARBA00012485"/>
    </source>
</evidence>
<organism evidence="10 11">
    <name type="scientific">Apostasia shenzhenica</name>
    <dbReference type="NCBI Taxonomy" id="1088818"/>
    <lineage>
        <taxon>Eukaryota</taxon>
        <taxon>Viridiplantae</taxon>
        <taxon>Streptophyta</taxon>
        <taxon>Embryophyta</taxon>
        <taxon>Tracheophyta</taxon>
        <taxon>Spermatophyta</taxon>
        <taxon>Magnoliopsida</taxon>
        <taxon>Liliopsida</taxon>
        <taxon>Asparagales</taxon>
        <taxon>Orchidaceae</taxon>
        <taxon>Apostasioideae</taxon>
        <taxon>Apostasia</taxon>
    </lineage>
</organism>
<evidence type="ECO:0000313" key="11">
    <source>
        <dbReference type="Proteomes" id="UP000236161"/>
    </source>
</evidence>
<dbReference type="FunFam" id="3.30.2160.10:FF:000002">
    <property type="entry name" value="Putative Ubiquitin-protein ligase E3C"/>
    <property type="match status" value="1"/>
</dbReference>
<keyword evidence="11" id="KW-1185">Reference proteome</keyword>
<dbReference type="InterPro" id="IPR044611">
    <property type="entry name" value="E3A/B/C-like"/>
</dbReference>
<reference evidence="10 11" key="1">
    <citation type="journal article" date="2017" name="Nature">
        <title>The Apostasia genome and the evolution of orchids.</title>
        <authorList>
            <person name="Zhang G.Q."/>
            <person name="Liu K.W."/>
            <person name="Li Z."/>
            <person name="Lohaus R."/>
            <person name="Hsiao Y.Y."/>
            <person name="Niu S.C."/>
            <person name="Wang J.Y."/>
            <person name="Lin Y.C."/>
            <person name="Xu Q."/>
            <person name="Chen L.J."/>
            <person name="Yoshida K."/>
            <person name="Fujiwara S."/>
            <person name="Wang Z.W."/>
            <person name="Zhang Y.Q."/>
            <person name="Mitsuda N."/>
            <person name="Wang M."/>
            <person name="Liu G.H."/>
            <person name="Pecoraro L."/>
            <person name="Huang H.X."/>
            <person name="Xiao X.J."/>
            <person name="Lin M."/>
            <person name="Wu X.Y."/>
            <person name="Wu W.L."/>
            <person name="Chen Y.Y."/>
            <person name="Chang S.B."/>
            <person name="Sakamoto S."/>
            <person name="Ohme-Takagi M."/>
            <person name="Yagi M."/>
            <person name="Zeng S.J."/>
            <person name="Shen C.Y."/>
            <person name="Yeh C.M."/>
            <person name="Luo Y.B."/>
            <person name="Tsai W.C."/>
            <person name="Van de Peer Y."/>
            <person name="Liu Z.J."/>
        </authorList>
    </citation>
    <scope>NUCLEOTIDE SEQUENCE [LARGE SCALE GENOMIC DNA]</scope>
    <source>
        <strain evidence="11">cv. Shenzhen</strain>
        <tissue evidence="10">Stem</tissue>
    </source>
</reference>
<evidence type="ECO:0000259" key="9">
    <source>
        <dbReference type="PROSITE" id="PS50237"/>
    </source>
</evidence>
<evidence type="ECO:0000256" key="8">
    <source>
        <dbReference type="PROSITE-ProRule" id="PRU00104"/>
    </source>
</evidence>
<dbReference type="GO" id="GO:0000209">
    <property type="term" value="P:protein polyubiquitination"/>
    <property type="evidence" value="ECO:0007669"/>
    <property type="project" value="InterPro"/>
</dbReference>
<comment type="catalytic activity">
    <reaction evidence="1">
        <text>S-ubiquitinyl-[E2 ubiquitin-conjugating enzyme]-L-cysteine + [acceptor protein]-L-lysine = [E2 ubiquitin-conjugating enzyme]-L-cysteine + N(6)-ubiquitinyl-[acceptor protein]-L-lysine.</text>
        <dbReference type="EC" id="2.3.2.26"/>
    </reaction>
</comment>
<dbReference type="Gene3D" id="3.90.1750.10">
    <property type="entry name" value="Hect, E3 ligase catalytic domains"/>
    <property type="match status" value="1"/>
</dbReference>